<protein>
    <submittedName>
        <fullName evidence="3">Uncharacterized protein</fullName>
    </submittedName>
</protein>
<proteinExistence type="predicted"/>
<comment type="caution">
    <text evidence="3">The sequence shown here is derived from an EMBL/GenBank/DDBJ whole genome shotgun (WGS) entry which is preliminary data.</text>
</comment>
<evidence type="ECO:0000313" key="3">
    <source>
        <dbReference type="EMBL" id="KAK6325494.1"/>
    </source>
</evidence>
<name>A0AAN8M9T7_9TELE</name>
<dbReference type="InterPro" id="IPR053985">
    <property type="entry name" value="GPR128_GAIN_subdom_A"/>
</dbReference>
<organism evidence="3 4">
    <name type="scientific">Coregonus suidteri</name>
    <dbReference type="NCBI Taxonomy" id="861788"/>
    <lineage>
        <taxon>Eukaryota</taxon>
        <taxon>Metazoa</taxon>
        <taxon>Chordata</taxon>
        <taxon>Craniata</taxon>
        <taxon>Vertebrata</taxon>
        <taxon>Euteleostomi</taxon>
        <taxon>Actinopterygii</taxon>
        <taxon>Neopterygii</taxon>
        <taxon>Teleostei</taxon>
        <taxon>Protacanthopterygii</taxon>
        <taxon>Salmoniformes</taxon>
        <taxon>Salmonidae</taxon>
        <taxon>Coregoninae</taxon>
        <taxon>Coregonus</taxon>
    </lineage>
</organism>
<dbReference type="EMBL" id="JAGTTL010000003">
    <property type="protein sequence ID" value="KAK6325494.1"/>
    <property type="molecule type" value="Genomic_DNA"/>
</dbReference>
<dbReference type="InterPro" id="IPR053984">
    <property type="entry name" value="GPR128_N"/>
</dbReference>
<accession>A0AAN8M9T7</accession>
<sequence length="122" mass="13072">MFAIIHLVHVEMYFTSIGNFCNSTIKDGFSFPRTTVGWSAYSETLCGEDTTSAGLPEASARCLNDTGSPMFGPPHKLQCELTLSGIQGNISSSSGDLEELAFSTQILTSQPERLSADNITTA</sequence>
<dbReference type="Pfam" id="PF22259">
    <property type="entry name" value="GPR128_GAIN_subdomA"/>
    <property type="match status" value="1"/>
</dbReference>
<evidence type="ECO:0000313" key="4">
    <source>
        <dbReference type="Proteomes" id="UP001356427"/>
    </source>
</evidence>
<feature type="non-terminal residue" evidence="3">
    <location>
        <position position="122"/>
    </location>
</feature>
<feature type="domain" description="GPR128 N-terminal" evidence="1">
    <location>
        <begin position="16"/>
        <end position="72"/>
    </location>
</feature>
<evidence type="ECO:0000259" key="1">
    <source>
        <dbReference type="Pfam" id="PF22257"/>
    </source>
</evidence>
<evidence type="ECO:0000259" key="2">
    <source>
        <dbReference type="Pfam" id="PF22259"/>
    </source>
</evidence>
<reference evidence="3 4" key="1">
    <citation type="submission" date="2021-04" db="EMBL/GenBank/DDBJ databases">
        <authorList>
            <person name="De Guttry C."/>
            <person name="Zahm M."/>
            <person name="Klopp C."/>
            <person name="Cabau C."/>
            <person name="Louis A."/>
            <person name="Berthelot C."/>
            <person name="Parey E."/>
            <person name="Roest Crollius H."/>
            <person name="Montfort J."/>
            <person name="Robinson-Rechavi M."/>
            <person name="Bucao C."/>
            <person name="Bouchez O."/>
            <person name="Gislard M."/>
            <person name="Lluch J."/>
            <person name="Milhes M."/>
            <person name="Lampietro C."/>
            <person name="Lopez Roques C."/>
            <person name="Donnadieu C."/>
            <person name="Braasch I."/>
            <person name="Desvignes T."/>
            <person name="Postlethwait J."/>
            <person name="Bobe J."/>
            <person name="Wedekind C."/>
            <person name="Guiguen Y."/>
        </authorList>
    </citation>
    <scope>NUCLEOTIDE SEQUENCE [LARGE SCALE GENOMIC DNA]</scope>
    <source>
        <strain evidence="3">Cs_M1</strain>
        <tissue evidence="3">Blood</tissue>
    </source>
</reference>
<dbReference type="AlphaFoldDB" id="A0AAN8M9T7"/>
<gene>
    <name evidence="3" type="ORF">J4Q44_G00048360</name>
</gene>
<keyword evidence="4" id="KW-1185">Reference proteome</keyword>
<dbReference type="Proteomes" id="UP001356427">
    <property type="component" value="Unassembled WGS sequence"/>
</dbReference>
<feature type="domain" description="GPR128 GAIN subdomain A" evidence="2">
    <location>
        <begin position="85"/>
        <end position="122"/>
    </location>
</feature>
<dbReference type="Pfam" id="PF22257">
    <property type="entry name" value="GPR128_N"/>
    <property type="match status" value="1"/>
</dbReference>